<dbReference type="PANTHER" id="PTHR30154:SF34">
    <property type="entry name" value="TRANSCRIPTIONAL REGULATOR AZLB"/>
    <property type="match status" value="1"/>
</dbReference>
<dbReference type="Gene3D" id="3.30.70.920">
    <property type="match status" value="1"/>
</dbReference>
<gene>
    <name evidence="5" type="ORF">AVDCRST_MAG06-1841</name>
</gene>
<evidence type="ECO:0000313" key="5">
    <source>
        <dbReference type="EMBL" id="CAA9394988.1"/>
    </source>
</evidence>
<sequence>MDDLDARLTDLFATEPRIGVLEASRRLGVARGTVQARLDKLEASGVITGWGPDLSAEALGYPVTAFLTLEIRQGAGHDTVARHLEQIPEVLEAHTITGVGDMWARVVARSNADLQRVIDLVLDSPAIVRSSTVITLAAQVPYRVLPLALASIER</sequence>
<dbReference type="InterPro" id="IPR036388">
    <property type="entry name" value="WH-like_DNA-bd_sf"/>
</dbReference>
<feature type="domain" description="HTH asnC-type" evidence="4">
    <location>
        <begin position="1"/>
        <end position="62"/>
    </location>
</feature>
<dbReference type="PANTHER" id="PTHR30154">
    <property type="entry name" value="LEUCINE-RESPONSIVE REGULATORY PROTEIN"/>
    <property type="match status" value="1"/>
</dbReference>
<dbReference type="RefSeq" id="WP_295658492.1">
    <property type="nucleotide sequence ID" value="NZ_CADCUP010000125.1"/>
</dbReference>
<accession>A0A6J4NVI7</accession>
<keyword evidence="2" id="KW-0238">DNA-binding</keyword>
<dbReference type="SUPFAM" id="SSF54909">
    <property type="entry name" value="Dimeric alpha+beta barrel"/>
    <property type="match status" value="1"/>
</dbReference>
<keyword evidence="3" id="KW-0804">Transcription</keyword>
<reference evidence="5" key="1">
    <citation type="submission" date="2020-02" db="EMBL/GenBank/DDBJ databases">
        <authorList>
            <person name="Meier V. D."/>
        </authorList>
    </citation>
    <scope>NUCLEOTIDE SEQUENCE</scope>
    <source>
        <strain evidence="5">AVDCRST_MAG06</strain>
    </source>
</reference>
<dbReference type="SUPFAM" id="SSF46785">
    <property type="entry name" value="Winged helix' DNA-binding domain"/>
    <property type="match status" value="1"/>
</dbReference>
<dbReference type="PRINTS" id="PR00033">
    <property type="entry name" value="HTHASNC"/>
</dbReference>
<evidence type="ECO:0000259" key="4">
    <source>
        <dbReference type="PROSITE" id="PS50956"/>
    </source>
</evidence>
<dbReference type="Gene3D" id="1.10.10.10">
    <property type="entry name" value="Winged helix-like DNA-binding domain superfamily/Winged helix DNA-binding domain"/>
    <property type="match status" value="1"/>
</dbReference>
<evidence type="ECO:0000256" key="3">
    <source>
        <dbReference type="ARBA" id="ARBA00023163"/>
    </source>
</evidence>
<dbReference type="InterPro" id="IPR019888">
    <property type="entry name" value="Tscrpt_reg_AsnC-like"/>
</dbReference>
<organism evidence="5">
    <name type="scientific">uncultured Nocardioides sp</name>
    <dbReference type="NCBI Taxonomy" id="198441"/>
    <lineage>
        <taxon>Bacteria</taxon>
        <taxon>Bacillati</taxon>
        <taxon>Actinomycetota</taxon>
        <taxon>Actinomycetes</taxon>
        <taxon>Propionibacteriales</taxon>
        <taxon>Nocardioidaceae</taxon>
        <taxon>Nocardioides</taxon>
        <taxon>environmental samples</taxon>
    </lineage>
</organism>
<dbReference type="InterPro" id="IPR011008">
    <property type="entry name" value="Dimeric_a/b-barrel"/>
</dbReference>
<dbReference type="InterPro" id="IPR000485">
    <property type="entry name" value="AsnC-type_HTH_dom"/>
</dbReference>
<dbReference type="GO" id="GO:0043565">
    <property type="term" value="F:sequence-specific DNA binding"/>
    <property type="evidence" value="ECO:0007669"/>
    <property type="project" value="InterPro"/>
</dbReference>
<dbReference type="SMART" id="SM00344">
    <property type="entry name" value="HTH_ASNC"/>
    <property type="match status" value="1"/>
</dbReference>
<dbReference type="EMBL" id="CADCUP010000125">
    <property type="protein sequence ID" value="CAA9394988.1"/>
    <property type="molecule type" value="Genomic_DNA"/>
</dbReference>
<dbReference type="Pfam" id="PF13404">
    <property type="entry name" value="HTH_AsnC-type"/>
    <property type="match status" value="1"/>
</dbReference>
<dbReference type="GO" id="GO:0005829">
    <property type="term" value="C:cytosol"/>
    <property type="evidence" value="ECO:0007669"/>
    <property type="project" value="TreeGrafter"/>
</dbReference>
<dbReference type="InterPro" id="IPR019887">
    <property type="entry name" value="Tscrpt_reg_AsnC/Lrp_C"/>
</dbReference>
<protein>
    <submittedName>
        <fullName evidence="5">Transcriptional regulator, AsnC family</fullName>
    </submittedName>
</protein>
<dbReference type="GO" id="GO:0043200">
    <property type="term" value="P:response to amino acid"/>
    <property type="evidence" value="ECO:0007669"/>
    <property type="project" value="TreeGrafter"/>
</dbReference>
<dbReference type="Pfam" id="PF01037">
    <property type="entry name" value="AsnC_trans_reg"/>
    <property type="match status" value="1"/>
</dbReference>
<keyword evidence="1" id="KW-0805">Transcription regulation</keyword>
<evidence type="ECO:0000256" key="2">
    <source>
        <dbReference type="ARBA" id="ARBA00023125"/>
    </source>
</evidence>
<name>A0A6J4NVI7_9ACTN</name>
<evidence type="ECO:0000256" key="1">
    <source>
        <dbReference type="ARBA" id="ARBA00023015"/>
    </source>
</evidence>
<proteinExistence type="predicted"/>
<dbReference type="AlphaFoldDB" id="A0A6J4NVI7"/>
<dbReference type="PROSITE" id="PS50956">
    <property type="entry name" value="HTH_ASNC_2"/>
    <property type="match status" value="1"/>
</dbReference>
<dbReference type="InterPro" id="IPR036390">
    <property type="entry name" value="WH_DNA-bd_sf"/>
</dbReference>